<reference evidence="2" key="1">
    <citation type="journal article" date="2010" name="Science">
        <title>Plasticity of animal genome architecture unmasked by rapid evolution of a pelagic tunicate.</title>
        <authorList>
            <person name="Denoeud F."/>
            <person name="Henriet S."/>
            <person name="Mungpakdee S."/>
            <person name="Aury J.M."/>
            <person name="Da Silva C."/>
            <person name="Brinkmann H."/>
            <person name="Mikhaleva J."/>
            <person name="Olsen L.C."/>
            <person name="Jubin C."/>
            <person name="Canestro C."/>
            <person name="Bouquet J.M."/>
            <person name="Danks G."/>
            <person name="Poulain J."/>
            <person name="Campsteijn C."/>
            <person name="Adamski M."/>
            <person name="Cross I."/>
            <person name="Yadetie F."/>
            <person name="Muffato M."/>
            <person name="Louis A."/>
            <person name="Butcher S."/>
            <person name="Tsagkogeorga G."/>
            <person name="Konrad A."/>
            <person name="Singh S."/>
            <person name="Jensen M.F."/>
            <person name="Cong E.H."/>
            <person name="Eikeseth-Otteraa H."/>
            <person name="Noel B."/>
            <person name="Anthouard V."/>
            <person name="Porcel B.M."/>
            <person name="Kachouri-Lafond R."/>
            <person name="Nishino A."/>
            <person name="Ugolini M."/>
            <person name="Chourrout P."/>
            <person name="Nishida H."/>
            <person name="Aasland R."/>
            <person name="Huzurbazar S."/>
            <person name="Westhof E."/>
            <person name="Delsuc F."/>
            <person name="Lehrach H."/>
            <person name="Reinhardt R."/>
            <person name="Weissenbach J."/>
            <person name="Roy S.W."/>
            <person name="Artiguenave F."/>
            <person name="Postlethwait J.H."/>
            <person name="Manak J.R."/>
            <person name="Thompson E.M."/>
            <person name="Jaillon O."/>
            <person name="Du Pasquier L."/>
            <person name="Boudinot P."/>
            <person name="Liberles D.A."/>
            <person name="Volff J.N."/>
            <person name="Philippe H."/>
            <person name="Lenhard B."/>
            <person name="Roest Crollius H."/>
            <person name="Wincker P."/>
            <person name="Chourrout D."/>
        </authorList>
    </citation>
    <scope>NUCLEOTIDE SEQUENCE [LARGE SCALE GENOMIC DNA]</scope>
</reference>
<feature type="region of interest" description="Disordered" evidence="1">
    <location>
        <begin position="19"/>
        <end position="39"/>
    </location>
</feature>
<dbReference type="Proteomes" id="UP000001307">
    <property type="component" value="Unassembled WGS sequence"/>
</dbReference>
<evidence type="ECO:0000313" key="2">
    <source>
        <dbReference type="EMBL" id="CBY20871.1"/>
    </source>
</evidence>
<dbReference type="AlphaFoldDB" id="E4WQD0"/>
<evidence type="ECO:0000256" key="1">
    <source>
        <dbReference type="SAM" id="MobiDB-lite"/>
    </source>
</evidence>
<sequence>MVLSDTGLLTHLERESLRLSKPNDAKRKGMASESSDEFPACPARYGNRQMLRSLCECN</sequence>
<accession>E4WQD0</accession>
<evidence type="ECO:0000313" key="3">
    <source>
        <dbReference type="Proteomes" id="UP000001307"/>
    </source>
</evidence>
<keyword evidence="3" id="KW-1185">Reference proteome</keyword>
<dbReference type="InParanoid" id="E4WQD0"/>
<dbReference type="EMBL" id="FN653015">
    <property type="protein sequence ID" value="CBY20871.1"/>
    <property type="molecule type" value="Genomic_DNA"/>
</dbReference>
<protein>
    <submittedName>
        <fullName evidence="2">Uncharacterized protein</fullName>
    </submittedName>
</protein>
<gene>
    <name evidence="2" type="ORF">GSOID_T00000879001</name>
</gene>
<name>E4WQD0_OIKDI</name>
<proteinExistence type="predicted"/>
<organism evidence="2">
    <name type="scientific">Oikopleura dioica</name>
    <name type="common">Tunicate</name>
    <dbReference type="NCBI Taxonomy" id="34765"/>
    <lineage>
        <taxon>Eukaryota</taxon>
        <taxon>Metazoa</taxon>
        <taxon>Chordata</taxon>
        <taxon>Tunicata</taxon>
        <taxon>Appendicularia</taxon>
        <taxon>Copelata</taxon>
        <taxon>Oikopleuridae</taxon>
        <taxon>Oikopleura</taxon>
    </lineage>
</organism>